<sequence length="439" mass="50573">MSNATFPSHAGGPPINPGFEVPVVVVAGLVSFLVKIRECGLSSLVLMIHDIFITFEDEVRFFWHPGWSVHKVLYFLMRYNGVVSQIFNVYVFFNPSSTQLCTFWMGWQSFTSMFLHWVTQATLCQIVRALYFNSRLMLGVWLAFLVEIGVQIYLTLTSLPRLTVYPFYPDKSFKMCSFQPTSSQNEKLWQYWIPAILFETILFVLCACKLAITLKDYMLNPREFLKTQRRNVSLMETILRDTMWYFLCAFAFDFAALFIFRYSPQTMAYTNGFLGAGFSIVGTRIVLRLHEADDRRVRGTLGATQTAEDIIAAAADALTESGQNRFRREWTDRRQQRDMRRWYDESVDRISQPMAFRTVTTVETMTVDLHVDIEEGPGGLSPIDERLENMFDDVQGGKSTCLQEESIVDPLNFKTVDENTLTSVENRHFSFSTPQDRSG</sequence>
<keyword evidence="1" id="KW-1133">Transmembrane helix</keyword>
<feature type="transmembrane region" description="Helical" evidence="1">
    <location>
        <begin position="268"/>
        <end position="287"/>
    </location>
</feature>
<dbReference type="InterPro" id="IPR045340">
    <property type="entry name" value="DUF6533"/>
</dbReference>
<feature type="transmembrane region" description="Helical" evidence="1">
    <location>
        <begin position="191"/>
        <end position="212"/>
    </location>
</feature>
<organism evidence="3 4">
    <name type="scientific">Sistotremastrum niveocremeum HHB9708</name>
    <dbReference type="NCBI Taxonomy" id="1314777"/>
    <lineage>
        <taxon>Eukaryota</taxon>
        <taxon>Fungi</taxon>
        <taxon>Dikarya</taxon>
        <taxon>Basidiomycota</taxon>
        <taxon>Agaricomycotina</taxon>
        <taxon>Agaricomycetes</taxon>
        <taxon>Sistotremastrales</taxon>
        <taxon>Sistotremastraceae</taxon>
        <taxon>Sertulicium</taxon>
        <taxon>Sertulicium niveocremeum</taxon>
    </lineage>
</organism>
<protein>
    <recommendedName>
        <fullName evidence="2">DUF6533 domain-containing protein</fullName>
    </recommendedName>
</protein>
<proteinExistence type="predicted"/>
<dbReference type="EMBL" id="KV419399">
    <property type="protein sequence ID" value="KZS96436.1"/>
    <property type="molecule type" value="Genomic_DNA"/>
</dbReference>
<dbReference type="OrthoDB" id="2636268at2759"/>
<feature type="transmembrane region" description="Helical" evidence="1">
    <location>
        <begin position="243"/>
        <end position="262"/>
    </location>
</feature>
<keyword evidence="4" id="KW-1185">Reference proteome</keyword>
<evidence type="ECO:0000256" key="1">
    <source>
        <dbReference type="SAM" id="Phobius"/>
    </source>
</evidence>
<evidence type="ECO:0000259" key="2">
    <source>
        <dbReference type="Pfam" id="PF20151"/>
    </source>
</evidence>
<feature type="transmembrane region" description="Helical" evidence="1">
    <location>
        <begin position="15"/>
        <end position="34"/>
    </location>
</feature>
<accession>A0A164XZG4</accession>
<dbReference type="Proteomes" id="UP000076722">
    <property type="component" value="Unassembled WGS sequence"/>
</dbReference>
<gene>
    <name evidence="3" type="ORF">SISNIDRAFT_451163</name>
</gene>
<feature type="domain" description="DUF6533" evidence="2">
    <location>
        <begin position="39"/>
        <end position="82"/>
    </location>
</feature>
<keyword evidence="1" id="KW-0812">Transmembrane</keyword>
<keyword evidence="1" id="KW-0472">Membrane</keyword>
<dbReference type="Pfam" id="PF20151">
    <property type="entry name" value="DUF6533"/>
    <property type="match status" value="1"/>
</dbReference>
<evidence type="ECO:0000313" key="3">
    <source>
        <dbReference type="EMBL" id="KZS96436.1"/>
    </source>
</evidence>
<dbReference type="AlphaFoldDB" id="A0A164XZG4"/>
<reference evidence="3 4" key="1">
    <citation type="journal article" date="2016" name="Mol. Biol. Evol.">
        <title>Comparative Genomics of Early-Diverging Mushroom-Forming Fungi Provides Insights into the Origins of Lignocellulose Decay Capabilities.</title>
        <authorList>
            <person name="Nagy L.G."/>
            <person name="Riley R."/>
            <person name="Tritt A."/>
            <person name="Adam C."/>
            <person name="Daum C."/>
            <person name="Floudas D."/>
            <person name="Sun H."/>
            <person name="Yadav J.S."/>
            <person name="Pangilinan J."/>
            <person name="Larsson K.H."/>
            <person name="Matsuura K."/>
            <person name="Barry K."/>
            <person name="Labutti K."/>
            <person name="Kuo R."/>
            <person name="Ohm R.A."/>
            <person name="Bhattacharya S.S."/>
            <person name="Shirouzu T."/>
            <person name="Yoshinaga Y."/>
            <person name="Martin F.M."/>
            <person name="Grigoriev I.V."/>
            <person name="Hibbett D.S."/>
        </authorList>
    </citation>
    <scope>NUCLEOTIDE SEQUENCE [LARGE SCALE GENOMIC DNA]</scope>
    <source>
        <strain evidence="3 4">HHB9708</strain>
    </source>
</reference>
<feature type="transmembrane region" description="Helical" evidence="1">
    <location>
        <begin position="138"/>
        <end position="156"/>
    </location>
</feature>
<feature type="transmembrane region" description="Helical" evidence="1">
    <location>
        <begin position="113"/>
        <end position="131"/>
    </location>
</feature>
<evidence type="ECO:0000313" key="4">
    <source>
        <dbReference type="Proteomes" id="UP000076722"/>
    </source>
</evidence>
<name>A0A164XZG4_9AGAM</name>